<sequence>MDCRRDRLRAATGPLHGLVEQMIERSGLFNDLQGYGHFLAAMHRFHACAEKALREAARKHLAPGWRQPASARLLRGDLSAIGLAPAKRQPVPVLANRGAVLGLRYVIQGSALGATQLLPRALALGVSAGRGGAFLTHHAACTREWPDYLSQLEGAELGPAELDSMEDTARQGFELVGDCLRSRCCAMEVHA</sequence>
<gene>
    <name evidence="1" type="ORF">FU658_08795</name>
</gene>
<name>A0A5C8KRB1_9GAMM</name>
<dbReference type="GO" id="GO:0006788">
    <property type="term" value="P:heme oxidation"/>
    <property type="evidence" value="ECO:0007669"/>
    <property type="project" value="InterPro"/>
</dbReference>
<organism evidence="1 2">
    <name type="scientific">Alkalisalibacterium limincola</name>
    <dbReference type="NCBI Taxonomy" id="2699169"/>
    <lineage>
        <taxon>Bacteria</taxon>
        <taxon>Pseudomonadati</taxon>
        <taxon>Pseudomonadota</taxon>
        <taxon>Gammaproteobacteria</taxon>
        <taxon>Lysobacterales</taxon>
        <taxon>Lysobacteraceae</taxon>
        <taxon>Alkalisalibacterium</taxon>
    </lineage>
</organism>
<dbReference type="SUPFAM" id="SSF48613">
    <property type="entry name" value="Heme oxygenase-like"/>
    <property type="match status" value="1"/>
</dbReference>
<comment type="caution">
    <text evidence="1">The sequence shown here is derived from an EMBL/GenBank/DDBJ whole genome shotgun (WGS) entry which is preliminary data.</text>
</comment>
<evidence type="ECO:0000313" key="2">
    <source>
        <dbReference type="Proteomes" id="UP000321248"/>
    </source>
</evidence>
<keyword evidence="2" id="KW-1185">Reference proteome</keyword>
<dbReference type="Gene3D" id="1.20.910.10">
    <property type="entry name" value="Heme oxygenase-like"/>
    <property type="match status" value="1"/>
</dbReference>
<dbReference type="RefSeq" id="WP_147891740.1">
    <property type="nucleotide sequence ID" value="NZ_VRTS01000005.1"/>
</dbReference>
<dbReference type="GO" id="GO:0004392">
    <property type="term" value="F:heme oxygenase (decyclizing) activity"/>
    <property type="evidence" value="ECO:0007669"/>
    <property type="project" value="InterPro"/>
</dbReference>
<evidence type="ECO:0000313" key="1">
    <source>
        <dbReference type="EMBL" id="TXK62321.1"/>
    </source>
</evidence>
<dbReference type="EMBL" id="VRTS01000005">
    <property type="protein sequence ID" value="TXK62321.1"/>
    <property type="molecule type" value="Genomic_DNA"/>
</dbReference>
<dbReference type="InterPro" id="IPR016053">
    <property type="entry name" value="Haem_Oase-like"/>
</dbReference>
<dbReference type="Pfam" id="PF01126">
    <property type="entry name" value="Heme_oxygenase"/>
    <property type="match status" value="1"/>
</dbReference>
<dbReference type="Proteomes" id="UP000321248">
    <property type="component" value="Unassembled WGS sequence"/>
</dbReference>
<reference evidence="1 2" key="1">
    <citation type="submission" date="2019-08" db="EMBL/GenBank/DDBJ databases">
        <authorList>
            <person name="Karlyshev A.V."/>
        </authorList>
    </citation>
    <scope>NUCLEOTIDE SEQUENCE [LARGE SCALE GENOMIC DNA]</scope>
    <source>
        <strain evidence="1 2">Alg18-2.2</strain>
    </source>
</reference>
<dbReference type="CDD" id="cd19166">
    <property type="entry name" value="HemeO-bac"/>
    <property type="match status" value="1"/>
</dbReference>
<accession>A0A5C8KRB1</accession>
<protein>
    <submittedName>
        <fullName evidence="1">Biliverdin-producing heme oxygenase</fullName>
    </submittedName>
</protein>
<proteinExistence type="predicted"/>
<dbReference type="OrthoDB" id="5974705at2"/>
<dbReference type="AlphaFoldDB" id="A0A5C8KRB1"/>
<dbReference type="InterPro" id="IPR016084">
    <property type="entry name" value="Haem_Oase-like_multi-hlx"/>
</dbReference>